<name>A0A9N9JG32_9GLOM</name>
<comment type="caution">
    <text evidence="1">The sequence shown here is derived from an EMBL/GenBank/DDBJ whole genome shotgun (WGS) entry which is preliminary data.</text>
</comment>
<proteinExistence type="predicted"/>
<accession>A0A9N9JG32</accession>
<feature type="non-terminal residue" evidence="1">
    <location>
        <position position="332"/>
    </location>
</feature>
<feature type="non-terminal residue" evidence="1">
    <location>
        <position position="1"/>
    </location>
</feature>
<organism evidence="1 2">
    <name type="scientific">Racocetra fulgida</name>
    <dbReference type="NCBI Taxonomy" id="60492"/>
    <lineage>
        <taxon>Eukaryota</taxon>
        <taxon>Fungi</taxon>
        <taxon>Fungi incertae sedis</taxon>
        <taxon>Mucoromycota</taxon>
        <taxon>Glomeromycotina</taxon>
        <taxon>Glomeromycetes</taxon>
        <taxon>Diversisporales</taxon>
        <taxon>Gigasporaceae</taxon>
        <taxon>Racocetra</taxon>
    </lineage>
</organism>
<reference evidence="1" key="1">
    <citation type="submission" date="2021-06" db="EMBL/GenBank/DDBJ databases">
        <authorList>
            <person name="Kallberg Y."/>
            <person name="Tangrot J."/>
            <person name="Rosling A."/>
        </authorList>
    </citation>
    <scope>NUCLEOTIDE SEQUENCE</scope>
    <source>
        <strain evidence="1">IN212</strain>
    </source>
</reference>
<dbReference type="AlphaFoldDB" id="A0A9N9JG32"/>
<gene>
    <name evidence="1" type="ORF">RFULGI_LOCUS15788</name>
</gene>
<sequence>LPVPKTNTTKWNQLFNEILKTLNEMNCGWFDGCELTIGLKFLENLTALIWYLDAHHSKFEARGLAFPNFIKNLPPYINGQYYKEDSHYKKSMIESYKLEIHIQSVQKCLEQPWASNQNWRPFILQVFHLTNIAQKYLEYLKNVKQSVTVTQNAMQPARNSADNSKIEFISHCQPGEVRFEYQELVQRIKTSDIYEVIPINEYLPSNKYKRYQFFANLSLDSPIMLYCYYHRNYLGTLNFAWRIPININDRSDNQQAYAIIKVQDNIPHYFTRGMKRDASSSENLPTQEMENRLKTMLELSDPDIVVDLRVNNGFKGNKFDFFWNELKLYFEE</sequence>
<evidence type="ECO:0000313" key="1">
    <source>
        <dbReference type="EMBL" id="CAG8780640.1"/>
    </source>
</evidence>
<dbReference type="OrthoDB" id="2414320at2759"/>
<protein>
    <submittedName>
        <fullName evidence="1">14089_t:CDS:1</fullName>
    </submittedName>
</protein>
<keyword evidence="2" id="KW-1185">Reference proteome</keyword>
<dbReference type="Proteomes" id="UP000789396">
    <property type="component" value="Unassembled WGS sequence"/>
</dbReference>
<dbReference type="EMBL" id="CAJVPZ010052524">
    <property type="protein sequence ID" value="CAG8780640.1"/>
    <property type="molecule type" value="Genomic_DNA"/>
</dbReference>
<evidence type="ECO:0000313" key="2">
    <source>
        <dbReference type="Proteomes" id="UP000789396"/>
    </source>
</evidence>